<reference evidence="1" key="1">
    <citation type="journal article" date="2020" name="bioRxiv">
        <title>Chromosome-level reference genome of the European wasp spider Argiope bruennichi: a resource for studies on range expansion and evolutionary adaptation.</title>
        <authorList>
            <person name="Sheffer M.M."/>
            <person name="Hoppe A."/>
            <person name="Krehenwinkel H."/>
            <person name="Uhl G."/>
            <person name="Kuss A.W."/>
            <person name="Jensen L."/>
            <person name="Jensen C."/>
            <person name="Gillespie R.G."/>
            <person name="Hoff K.J."/>
            <person name="Prost S."/>
        </authorList>
    </citation>
    <scope>NUCLEOTIDE SEQUENCE</scope>
</reference>
<accession>A0A8T0ED72</accession>
<organism evidence="1 2">
    <name type="scientific">Argiope bruennichi</name>
    <name type="common">Wasp spider</name>
    <name type="synonym">Aranea bruennichi</name>
    <dbReference type="NCBI Taxonomy" id="94029"/>
    <lineage>
        <taxon>Eukaryota</taxon>
        <taxon>Metazoa</taxon>
        <taxon>Ecdysozoa</taxon>
        <taxon>Arthropoda</taxon>
        <taxon>Chelicerata</taxon>
        <taxon>Arachnida</taxon>
        <taxon>Araneae</taxon>
        <taxon>Araneomorphae</taxon>
        <taxon>Entelegynae</taxon>
        <taxon>Araneoidea</taxon>
        <taxon>Araneidae</taxon>
        <taxon>Argiope</taxon>
    </lineage>
</organism>
<protein>
    <submittedName>
        <fullName evidence="1">Uncharacterized protein</fullName>
    </submittedName>
</protein>
<gene>
    <name evidence="1" type="ORF">HNY73_020949</name>
</gene>
<comment type="caution">
    <text evidence="1">The sequence shown here is derived from an EMBL/GenBank/DDBJ whole genome shotgun (WGS) entry which is preliminary data.</text>
</comment>
<sequence>MNSSRGGCLEQHNRTMRSKERCMRSARGFAIARSALCVAHECGAELLSPQRIWRRPFKRGCTWFAFRNFLRDAKGAKTLTKRQERSVLEVSQKSLSTKQKEIVNAVVHFRQKAVRGNSFLFYFLEGMRLRMPGKEPHTSLPFEQGSNSFVNRKLFCFEGASETKPFPFIGCGILCGGRGDSKGVEGVWRCVSRDLAPSRIYIIS</sequence>
<evidence type="ECO:0000313" key="2">
    <source>
        <dbReference type="Proteomes" id="UP000807504"/>
    </source>
</evidence>
<evidence type="ECO:0000313" key="1">
    <source>
        <dbReference type="EMBL" id="KAF8768095.1"/>
    </source>
</evidence>
<dbReference type="Proteomes" id="UP000807504">
    <property type="component" value="Unassembled WGS sequence"/>
</dbReference>
<dbReference type="AlphaFoldDB" id="A0A8T0ED72"/>
<reference evidence="1" key="2">
    <citation type="submission" date="2020-06" db="EMBL/GenBank/DDBJ databases">
        <authorList>
            <person name="Sheffer M."/>
        </authorList>
    </citation>
    <scope>NUCLEOTIDE SEQUENCE</scope>
</reference>
<name>A0A8T0ED72_ARGBR</name>
<dbReference type="EMBL" id="JABXBU010002230">
    <property type="protein sequence ID" value="KAF8768095.1"/>
    <property type="molecule type" value="Genomic_DNA"/>
</dbReference>
<proteinExistence type="predicted"/>
<keyword evidence="2" id="KW-1185">Reference proteome</keyword>